<evidence type="ECO:0000313" key="5">
    <source>
        <dbReference type="EMBL" id="EIQ48028.1"/>
    </source>
</evidence>
<dbReference type="PROSITE" id="PS51898">
    <property type="entry name" value="TYR_RECOMBINASE"/>
    <property type="match status" value="1"/>
</dbReference>
<dbReference type="CDD" id="cd00796">
    <property type="entry name" value="INT_Rci_Hp1_C"/>
    <property type="match status" value="1"/>
</dbReference>
<dbReference type="SUPFAM" id="SSF56349">
    <property type="entry name" value="DNA breaking-rejoining enzymes"/>
    <property type="match status" value="1"/>
</dbReference>
<protein>
    <submittedName>
        <fullName evidence="5">Phage integrase family protein</fullName>
    </submittedName>
</protein>
<keyword evidence="2" id="KW-0233">DNA recombination</keyword>
<dbReference type="EMBL" id="AKNB01000156">
    <property type="protein sequence ID" value="EIQ48028.1"/>
    <property type="molecule type" value="Genomic_DNA"/>
</dbReference>
<dbReference type="InterPro" id="IPR013762">
    <property type="entry name" value="Integrase-like_cat_sf"/>
</dbReference>
<keyword evidence="1" id="KW-0229">DNA integration</keyword>
<dbReference type="InterPro" id="IPR050090">
    <property type="entry name" value="Tyrosine_recombinase_XerCD"/>
</dbReference>
<organism evidence="5 6">
    <name type="scientific">Shigella boydii 4444-74</name>
    <dbReference type="NCBI Taxonomy" id="766140"/>
    <lineage>
        <taxon>Bacteria</taxon>
        <taxon>Pseudomonadati</taxon>
        <taxon>Pseudomonadota</taxon>
        <taxon>Gammaproteobacteria</taxon>
        <taxon>Enterobacterales</taxon>
        <taxon>Enterobacteriaceae</taxon>
        <taxon>Shigella</taxon>
    </lineage>
</organism>
<feature type="compositionally biased region" description="Polar residues" evidence="3">
    <location>
        <begin position="97"/>
        <end position="107"/>
    </location>
</feature>
<dbReference type="GO" id="GO:0015074">
    <property type="term" value="P:DNA integration"/>
    <property type="evidence" value="ECO:0007669"/>
    <property type="project" value="UniProtKB-KW"/>
</dbReference>
<feature type="region of interest" description="Disordered" evidence="3">
    <location>
        <begin position="97"/>
        <end position="116"/>
    </location>
</feature>
<evidence type="ECO:0000256" key="3">
    <source>
        <dbReference type="SAM" id="MobiDB-lite"/>
    </source>
</evidence>
<dbReference type="AlphaFoldDB" id="I6EVI6"/>
<name>I6EVI6_SHIBO</name>
<dbReference type="GO" id="GO:0003677">
    <property type="term" value="F:DNA binding"/>
    <property type="evidence" value="ECO:0007669"/>
    <property type="project" value="InterPro"/>
</dbReference>
<dbReference type="InterPro" id="IPR011010">
    <property type="entry name" value="DNA_brk_join_enz"/>
</dbReference>
<accession>I6EVI6</accession>
<dbReference type="Proteomes" id="UP000004199">
    <property type="component" value="Unassembled WGS sequence"/>
</dbReference>
<evidence type="ECO:0000313" key="6">
    <source>
        <dbReference type="Proteomes" id="UP000004199"/>
    </source>
</evidence>
<dbReference type="PANTHER" id="PTHR30349:SF64">
    <property type="entry name" value="PROPHAGE INTEGRASE INTD-RELATED"/>
    <property type="match status" value="1"/>
</dbReference>
<dbReference type="GO" id="GO:0006310">
    <property type="term" value="P:DNA recombination"/>
    <property type="evidence" value="ECO:0007669"/>
    <property type="project" value="UniProtKB-KW"/>
</dbReference>
<dbReference type="Pfam" id="PF00589">
    <property type="entry name" value="Phage_integrase"/>
    <property type="match status" value="1"/>
</dbReference>
<evidence type="ECO:0000256" key="1">
    <source>
        <dbReference type="ARBA" id="ARBA00022908"/>
    </source>
</evidence>
<dbReference type="Gene3D" id="1.10.443.10">
    <property type="entry name" value="Intergrase catalytic core"/>
    <property type="match status" value="1"/>
</dbReference>
<reference evidence="5 6" key="1">
    <citation type="submission" date="2012-03" db="EMBL/GenBank/DDBJ databases">
        <authorList>
            <person name="Rasko D."/>
            <person name="Redman J."/>
            <person name="Daugherty S.C."/>
            <person name="Tallon L."/>
            <person name="Sadzewicz L."/>
            <person name="Jones K."/>
            <person name="Santana-Cruz I."/>
            <person name="Liu X."/>
        </authorList>
    </citation>
    <scope>NUCLEOTIDE SEQUENCE [LARGE SCALE GENOMIC DNA]</scope>
    <source>
        <strain evidence="5 6">4444-74</strain>
    </source>
</reference>
<dbReference type="InterPro" id="IPR002104">
    <property type="entry name" value="Integrase_catalytic"/>
</dbReference>
<evidence type="ECO:0000256" key="2">
    <source>
        <dbReference type="ARBA" id="ARBA00023172"/>
    </source>
</evidence>
<sequence>MYKESCTKPDGTKAPTVRKMRYDANTAWKAALRRAGIDDFRFHDLRHTWASWLVQAGVPLSVLQEMGGWESIEMVRRYAHLAPNHLTEHARQIDSILNPSVPNLSQSRNKERTNDV</sequence>
<comment type="caution">
    <text evidence="5">The sequence shown here is derived from an EMBL/GenBank/DDBJ whole genome shotgun (WGS) entry which is preliminary data.</text>
</comment>
<evidence type="ECO:0000259" key="4">
    <source>
        <dbReference type="PROSITE" id="PS51898"/>
    </source>
</evidence>
<proteinExistence type="predicted"/>
<dbReference type="PANTHER" id="PTHR30349">
    <property type="entry name" value="PHAGE INTEGRASE-RELATED"/>
    <property type="match status" value="1"/>
</dbReference>
<feature type="domain" description="Tyr recombinase" evidence="4">
    <location>
        <begin position="1"/>
        <end position="91"/>
    </location>
</feature>
<dbReference type="PATRIC" id="fig|766140.3.peg.406"/>
<gene>
    <name evidence="5" type="ORF">SB444474_0219</name>
</gene>